<protein>
    <submittedName>
        <fullName evidence="9">MBOAT family protein</fullName>
    </submittedName>
</protein>
<feature type="transmembrane region" description="Helical" evidence="8">
    <location>
        <begin position="354"/>
        <end position="371"/>
    </location>
</feature>
<keyword evidence="6 7" id="KW-0472">Membrane</keyword>
<evidence type="ECO:0000256" key="7">
    <source>
        <dbReference type="PIRNR" id="PIRNR016636"/>
    </source>
</evidence>
<evidence type="ECO:0000256" key="1">
    <source>
        <dbReference type="ARBA" id="ARBA00004651"/>
    </source>
</evidence>
<evidence type="ECO:0000256" key="8">
    <source>
        <dbReference type="SAM" id="Phobius"/>
    </source>
</evidence>
<feature type="transmembrane region" description="Helical" evidence="8">
    <location>
        <begin position="7"/>
        <end position="27"/>
    </location>
</feature>
<dbReference type="Proteomes" id="UP000682134">
    <property type="component" value="Unassembled WGS sequence"/>
</dbReference>
<feature type="transmembrane region" description="Helical" evidence="8">
    <location>
        <begin position="401"/>
        <end position="424"/>
    </location>
</feature>
<feature type="transmembrane region" description="Helical" evidence="8">
    <location>
        <begin position="77"/>
        <end position="96"/>
    </location>
</feature>
<keyword evidence="3 7" id="KW-1003">Cell membrane</keyword>
<organism evidence="9 10">
    <name type="scientific">Gottfriedia endophytica</name>
    <dbReference type="NCBI Taxonomy" id="2820819"/>
    <lineage>
        <taxon>Bacteria</taxon>
        <taxon>Bacillati</taxon>
        <taxon>Bacillota</taxon>
        <taxon>Bacilli</taxon>
        <taxon>Bacillales</taxon>
        <taxon>Bacillaceae</taxon>
        <taxon>Gottfriedia</taxon>
    </lineage>
</organism>
<gene>
    <name evidence="9" type="ORF">J5Y03_10880</name>
</gene>
<dbReference type="PANTHER" id="PTHR13285">
    <property type="entry name" value="ACYLTRANSFERASE"/>
    <property type="match status" value="1"/>
</dbReference>
<dbReference type="InterPro" id="IPR051085">
    <property type="entry name" value="MB_O-acyltransferase"/>
</dbReference>
<dbReference type="GO" id="GO:0016746">
    <property type="term" value="F:acyltransferase activity"/>
    <property type="evidence" value="ECO:0007669"/>
    <property type="project" value="UniProtKB-KW"/>
</dbReference>
<comment type="similarity">
    <text evidence="2 7">Belongs to the membrane-bound acyltransferase family.</text>
</comment>
<keyword evidence="5 8" id="KW-1133">Transmembrane helix</keyword>
<evidence type="ECO:0000256" key="5">
    <source>
        <dbReference type="ARBA" id="ARBA00022989"/>
    </source>
</evidence>
<feature type="transmembrane region" description="Helical" evidence="8">
    <location>
        <begin position="47"/>
        <end position="65"/>
    </location>
</feature>
<dbReference type="AlphaFoldDB" id="A0A940SJ49"/>
<evidence type="ECO:0000256" key="6">
    <source>
        <dbReference type="ARBA" id="ARBA00023136"/>
    </source>
</evidence>
<comment type="caution">
    <text evidence="9">The sequence shown here is derived from an EMBL/GenBank/DDBJ whole genome shotgun (WGS) entry which is preliminary data.</text>
</comment>
<dbReference type="PIRSF" id="PIRSF500217">
    <property type="entry name" value="AlgI"/>
    <property type="match status" value="1"/>
</dbReference>
<dbReference type="InterPro" id="IPR028362">
    <property type="entry name" value="AlgI"/>
</dbReference>
<dbReference type="Pfam" id="PF03062">
    <property type="entry name" value="MBOAT"/>
    <property type="match status" value="1"/>
</dbReference>
<keyword evidence="10" id="KW-1185">Reference proteome</keyword>
<evidence type="ECO:0000313" key="9">
    <source>
        <dbReference type="EMBL" id="MBP0725675.1"/>
    </source>
</evidence>
<evidence type="ECO:0000313" key="10">
    <source>
        <dbReference type="Proteomes" id="UP000682134"/>
    </source>
</evidence>
<feature type="transmembrane region" description="Helical" evidence="8">
    <location>
        <begin position="378"/>
        <end position="395"/>
    </location>
</feature>
<dbReference type="PIRSF" id="PIRSF016636">
    <property type="entry name" value="AlgI_DltB"/>
    <property type="match status" value="1"/>
</dbReference>
<dbReference type="EMBL" id="JAGIYQ010000006">
    <property type="protein sequence ID" value="MBP0725675.1"/>
    <property type="molecule type" value="Genomic_DNA"/>
</dbReference>
<dbReference type="PANTHER" id="PTHR13285:SF18">
    <property type="entry name" value="PROTEIN-CYSTEINE N-PALMITOYLTRANSFERASE RASP"/>
    <property type="match status" value="1"/>
</dbReference>
<dbReference type="InterPro" id="IPR004299">
    <property type="entry name" value="MBOAT_fam"/>
</dbReference>
<keyword evidence="4 8" id="KW-0812">Transmembrane</keyword>
<name>A0A940SJ49_9BACI</name>
<feature type="transmembrane region" description="Helical" evidence="8">
    <location>
        <begin position="309"/>
        <end position="334"/>
    </location>
</feature>
<evidence type="ECO:0000256" key="4">
    <source>
        <dbReference type="ARBA" id="ARBA00022692"/>
    </source>
</evidence>
<keyword evidence="7" id="KW-0012">Acyltransferase</keyword>
<comment type="subcellular location">
    <subcellularLocation>
        <location evidence="1">Cell membrane</location>
        <topology evidence="1">Multi-pass membrane protein</topology>
    </subcellularLocation>
</comment>
<dbReference type="GO" id="GO:0042121">
    <property type="term" value="P:alginic acid biosynthetic process"/>
    <property type="evidence" value="ECO:0007669"/>
    <property type="project" value="InterPro"/>
</dbReference>
<reference evidence="9" key="1">
    <citation type="submission" date="2021-04" db="EMBL/GenBank/DDBJ databases">
        <title>Genome seq and assembly of Bacillus sp.</title>
        <authorList>
            <person name="Chhetri G."/>
        </authorList>
    </citation>
    <scope>NUCLEOTIDE SEQUENCE</scope>
    <source>
        <strain evidence="9">RG28</strain>
    </source>
</reference>
<evidence type="ECO:0000256" key="2">
    <source>
        <dbReference type="ARBA" id="ARBA00010323"/>
    </source>
</evidence>
<dbReference type="InterPro" id="IPR024194">
    <property type="entry name" value="Ac/AlaTfrase_AlgI/DltB"/>
</dbReference>
<evidence type="ECO:0000256" key="3">
    <source>
        <dbReference type="ARBA" id="ARBA00022475"/>
    </source>
</evidence>
<keyword evidence="7" id="KW-0808">Transferase</keyword>
<proteinExistence type="inferred from homology"/>
<dbReference type="GO" id="GO:0005886">
    <property type="term" value="C:plasma membrane"/>
    <property type="evidence" value="ECO:0007669"/>
    <property type="project" value="UniProtKB-SubCell"/>
</dbReference>
<dbReference type="RefSeq" id="WP_209405490.1">
    <property type="nucleotide sequence ID" value="NZ_JAGIYQ010000006.1"/>
</dbReference>
<accession>A0A940SJ49</accession>
<feature type="transmembrane region" description="Helical" evidence="8">
    <location>
        <begin position="445"/>
        <end position="467"/>
    </location>
</feature>
<sequence>MLFSSTVFLFLFLPIVLVVYFILPRTFRNLWLLITSLIFYAWGEPRFVLVMLFSIIINYLFGLIVDAKRDQKTSIKWIMTAMVMANLGLLGFFKYSNFIVNNINTLLDTTIHYPKIPLPLGISFFTFQGMSYVIDIYRKTGAVQKNPFNMAVYKTFFPQLIAGPIVRYETVAHQITGRKETFDKFVYGTKRFIIGLGKKMFLANNCGWVADRVFSQNPSHISVSLAWIGIIAYTLQIYFDFSGYSDMAIGLGKMFGFDFLENFNYPYISKSVTEFWRRWHISLGTWFRDYLYIPMGGNRGSKFKNYRNIFVVWLATGIWHGASWTFIAWGLYYGVFIMLEKAFLGKLLVKLPSVIQHIYTLLLVMIGWVFFRSETFGYAFSYIKTMFGANGTALWDNSAGYYIAEYGILIILAVIGSTPLVKIICDKIVQASEENIFIRIFGRNFGLTGYYLFVFGLSIICVVSSTFNPFIYFRF</sequence>